<dbReference type="PANTHER" id="PTHR46594:SF4">
    <property type="entry name" value="P-TYPE CATION-TRANSPORTING ATPASE"/>
    <property type="match status" value="1"/>
</dbReference>
<gene>
    <name evidence="3" type="primary">CCC2_1</name>
    <name evidence="3" type="ORF">LTR32_005604</name>
</gene>
<feature type="domain" description="HMA" evidence="2">
    <location>
        <begin position="240"/>
        <end position="306"/>
    </location>
</feature>
<comment type="caution">
    <text evidence="3">The sequence shown here is derived from an EMBL/GenBank/DDBJ whole genome shotgun (WGS) entry which is preliminary data.</text>
</comment>
<dbReference type="InterPro" id="IPR006121">
    <property type="entry name" value="HMA_dom"/>
</dbReference>
<evidence type="ECO:0000313" key="4">
    <source>
        <dbReference type="Proteomes" id="UP001308179"/>
    </source>
</evidence>
<dbReference type="NCBIfam" id="TIGR00003">
    <property type="entry name" value="copper ion binding protein"/>
    <property type="match status" value="2"/>
</dbReference>
<reference evidence="3 4" key="1">
    <citation type="submission" date="2023-08" db="EMBL/GenBank/DDBJ databases">
        <title>Black Yeasts Isolated from many extreme environments.</title>
        <authorList>
            <person name="Coleine C."/>
            <person name="Stajich J.E."/>
            <person name="Selbmann L."/>
        </authorList>
    </citation>
    <scope>NUCLEOTIDE SEQUENCE [LARGE SCALE GENOMIC DNA]</scope>
    <source>
        <strain evidence="3 4">CCFEE 5386</strain>
    </source>
</reference>
<sequence>MERTVIVHDAETIDALQLRDIVEDRGFDAEVLGSSDRPISPLFDAEDEAEAEDAETDEQILGSGMSTTTLHVGGMTCGACTSAVEGAFKDVAGIKGFSISLLSERAVIEHDASLISAEKLAETIEDTGFDAEVLDTQAAQHVASKPKSRRKATGSKLVTTTVAIEGMTCGACTSAIESGFKDIEGMVQFNVSLLAERAVILHDPAKLSTAQIAEIIEDRGFDATILSSQEEGVQTSSTTTTVQLKIYGLPSPEAAADLQADVQSTSGIVSASINFATTRASITHTPSQLGLRSIVEAVEKAGYNALVADSDDNNAQLESLAKTKEIQEWYRAFKTSLAFAIPVFLI</sequence>
<dbReference type="CDD" id="cd00371">
    <property type="entry name" value="HMA"/>
    <property type="match status" value="3"/>
</dbReference>
<dbReference type="Gene3D" id="3.30.70.100">
    <property type="match status" value="3"/>
</dbReference>
<dbReference type="EMBL" id="JAVRRR010000501">
    <property type="protein sequence ID" value="KAK5141947.1"/>
    <property type="molecule type" value="Genomic_DNA"/>
</dbReference>
<protein>
    <submittedName>
        <fullName evidence="3">Cu(2+)-transporting P-type ATPase</fullName>
    </submittedName>
</protein>
<keyword evidence="4" id="KW-1185">Reference proteome</keyword>
<organism evidence="3 4">
    <name type="scientific">Rachicladosporium monterosium</name>
    <dbReference type="NCBI Taxonomy" id="1507873"/>
    <lineage>
        <taxon>Eukaryota</taxon>
        <taxon>Fungi</taxon>
        <taxon>Dikarya</taxon>
        <taxon>Ascomycota</taxon>
        <taxon>Pezizomycotina</taxon>
        <taxon>Dothideomycetes</taxon>
        <taxon>Dothideomycetidae</taxon>
        <taxon>Cladosporiales</taxon>
        <taxon>Cladosporiaceae</taxon>
        <taxon>Rachicladosporium</taxon>
    </lineage>
</organism>
<evidence type="ECO:0000313" key="3">
    <source>
        <dbReference type="EMBL" id="KAK5141947.1"/>
    </source>
</evidence>
<evidence type="ECO:0000259" key="2">
    <source>
        <dbReference type="PROSITE" id="PS50846"/>
    </source>
</evidence>
<keyword evidence="1" id="KW-0479">Metal-binding</keyword>
<name>A0ABR0L1A0_9PEZI</name>
<feature type="domain" description="HMA" evidence="2">
    <location>
        <begin position="158"/>
        <end position="224"/>
    </location>
</feature>
<dbReference type="Pfam" id="PF00403">
    <property type="entry name" value="HMA"/>
    <property type="match status" value="3"/>
</dbReference>
<feature type="domain" description="HMA" evidence="2">
    <location>
        <begin position="66"/>
        <end position="132"/>
    </location>
</feature>
<dbReference type="InterPro" id="IPR036163">
    <property type="entry name" value="HMA_dom_sf"/>
</dbReference>
<feature type="non-terminal residue" evidence="3">
    <location>
        <position position="346"/>
    </location>
</feature>
<dbReference type="PROSITE" id="PS50846">
    <property type="entry name" value="HMA_2"/>
    <property type="match status" value="3"/>
</dbReference>
<dbReference type="PANTHER" id="PTHR46594">
    <property type="entry name" value="P-TYPE CATION-TRANSPORTING ATPASE"/>
    <property type="match status" value="1"/>
</dbReference>
<dbReference type="SUPFAM" id="SSF55008">
    <property type="entry name" value="HMA, heavy metal-associated domain"/>
    <property type="match status" value="3"/>
</dbReference>
<proteinExistence type="predicted"/>
<dbReference type="InterPro" id="IPR006122">
    <property type="entry name" value="HMA_Cu_ion-bd"/>
</dbReference>
<evidence type="ECO:0000256" key="1">
    <source>
        <dbReference type="ARBA" id="ARBA00022723"/>
    </source>
</evidence>
<accession>A0ABR0L1A0</accession>
<dbReference type="Proteomes" id="UP001308179">
    <property type="component" value="Unassembled WGS sequence"/>
</dbReference>